<feature type="domain" description="LNR" evidence="7">
    <location>
        <begin position="79"/>
        <end position="118"/>
    </location>
</feature>
<evidence type="ECO:0000256" key="5">
    <source>
        <dbReference type="SAM" id="Phobius"/>
    </source>
</evidence>
<keyword evidence="5" id="KW-0812">Transmembrane</keyword>
<feature type="domain" description="LNR" evidence="7">
    <location>
        <begin position="12"/>
        <end position="50"/>
    </location>
</feature>
<organism evidence="8 9">
    <name type="scientific">Blepharisma stoltei</name>
    <dbReference type="NCBI Taxonomy" id="1481888"/>
    <lineage>
        <taxon>Eukaryota</taxon>
        <taxon>Sar</taxon>
        <taxon>Alveolata</taxon>
        <taxon>Ciliophora</taxon>
        <taxon>Postciliodesmatophora</taxon>
        <taxon>Heterotrichea</taxon>
        <taxon>Heterotrichida</taxon>
        <taxon>Blepharismidae</taxon>
        <taxon>Blepharisma</taxon>
    </lineage>
</organism>
<dbReference type="InterPro" id="IPR000800">
    <property type="entry name" value="Notch_dom"/>
</dbReference>
<evidence type="ECO:0000313" key="8">
    <source>
        <dbReference type="EMBL" id="CAG9318243.1"/>
    </source>
</evidence>
<accession>A0AAU9IX43</accession>
<evidence type="ECO:0000256" key="3">
    <source>
        <dbReference type="ARBA" id="ARBA00023180"/>
    </source>
</evidence>
<dbReference type="AlphaFoldDB" id="A0AAU9IX43"/>
<feature type="compositionally biased region" description="Polar residues" evidence="4">
    <location>
        <begin position="370"/>
        <end position="434"/>
    </location>
</feature>
<reference evidence="8" key="1">
    <citation type="submission" date="2021-09" db="EMBL/GenBank/DDBJ databases">
        <authorList>
            <consortium name="AG Swart"/>
            <person name="Singh M."/>
            <person name="Singh A."/>
            <person name="Seah K."/>
            <person name="Emmerich C."/>
        </authorList>
    </citation>
    <scope>NUCLEOTIDE SEQUENCE</scope>
    <source>
        <strain evidence="8">ATCC30299</strain>
    </source>
</reference>
<dbReference type="SMART" id="SM00004">
    <property type="entry name" value="NL"/>
    <property type="match status" value="2"/>
</dbReference>
<keyword evidence="1" id="KW-0677">Repeat</keyword>
<dbReference type="EMBL" id="CAJZBQ010000020">
    <property type="protein sequence ID" value="CAG9318243.1"/>
    <property type="molecule type" value="Genomic_DNA"/>
</dbReference>
<keyword evidence="5" id="KW-1133">Transmembrane helix</keyword>
<feature type="chain" id="PRO_5043504923" description="LNR domain-containing protein" evidence="6">
    <location>
        <begin position="17"/>
        <end position="497"/>
    </location>
</feature>
<evidence type="ECO:0000256" key="6">
    <source>
        <dbReference type="SAM" id="SignalP"/>
    </source>
</evidence>
<dbReference type="Proteomes" id="UP001162131">
    <property type="component" value="Unassembled WGS sequence"/>
</dbReference>
<feature type="transmembrane region" description="Helical" evidence="5">
    <location>
        <begin position="220"/>
        <end position="244"/>
    </location>
</feature>
<comment type="caution">
    <text evidence="8">The sequence shown here is derived from an EMBL/GenBank/DDBJ whole genome shotgun (WGS) entry which is preliminary data.</text>
</comment>
<evidence type="ECO:0000256" key="2">
    <source>
        <dbReference type="ARBA" id="ARBA00023157"/>
    </source>
</evidence>
<keyword evidence="5" id="KW-0472">Membrane</keyword>
<proteinExistence type="predicted"/>
<evidence type="ECO:0000256" key="1">
    <source>
        <dbReference type="ARBA" id="ARBA00022737"/>
    </source>
</evidence>
<name>A0AAU9IX43_9CILI</name>
<feature type="region of interest" description="Disordered" evidence="4">
    <location>
        <begin position="264"/>
        <end position="497"/>
    </location>
</feature>
<dbReference type="Pfam" id="PF00066">
    <property type="entry name" value="Notch"/>
    <property type="match status" value="2"/>
</dbReference>
<feature type="transmembrane region" description="Helical" evidence="5">
    <location>
        <begin position="147"/>
        <end position="170"/>
    </location>
</feature>
<keyword evidence="6" id="KW-0732">Signal</keyword>
<protein>
    <recommendedName>
        <fullName evidence="7">LNR domain-containing protein</fullName>
    </recommendedName>
</protein>
<evidence type="ECO:0000313" key="9">
    <source>
        <dbReference type="Proteomes" id="UP001162131"/>
    </source>
</evidence>
<gene>
    <name evidence="8" type="ORF">BSTOLATCC_MIC20721</name>
</gene>
<keyword evidence="2" id="KW-1015">Disulfide bond</keyword>
<dbReference type="Gene3D" id="3.30.300.320">
    <property type="match status" value="1"/>
</dbReference>
<sequence length="497" mass="55465">MNRGFVFLFIFPFVFSADCNTGCNSTMIGDGTCNTECDVYACNWDNGDCGSICSTSCLYTMVGDGVCQSYCNTEKCSYDLNDCTSCKNAGCTLSNLGNGVCNSNCDIAICNYDNGECNKYVIYNQTYELVNYTQSETDVKEWNYGKVAGVGLGVFLTIVAIIVGVLVCIIGTATPCFLVMFILGILIPLITFLIVGLAPHHKNEEKNTDNRHDYYLAARIVFLVIMVVFGLFSCVSVVNFYFGVNLKTRRVDSRITGAALADLLEKKNEPPQEGNDLQEGQMPQGDGLEMQPVRDQSQLQYRSRGDAGQAYDPYGYMQDQPPSREQSRFIQGLSRFSQDQGRFGPDQSRFGPDQSRFGPDQSRFGPDQSRLGQDQSRFGQDQSRLGQDQSRFGQDQGRFNQDQGRFGQDQSRFSQEQGRFGQDQSRFSPDQSRFGQDPGRLPQSQISANQDPRRSPPGYQNEIREDLPVYPPGRSANRGYSNGQGQPRDGSLYQDRR</sequence>
<evidence type="ECO:0000256" key="4">
    <source>
        <dbReference type="SAM" id="MobiDB-lite"/>
    </source>
</evidence>
<keyword evidence="3" id="KW-0325">Glycoprotein</keyword>
<feature type="signal peptide" evidence="6">
    <location>
        <begin position="1"/>
        <end position="16"/>
    </location>
</feature>
<keyword evidence="9" id="KW-1185">Reference proteome</keyword>
<evidence type="ECO:0000259" key="7">
    <source>
        <dbReference type="SMART" id="SM00004"/>
    </source>
</evidence>
<feature type="transmembrane region" description="Helical" evidence="5">
    <location>
        <begin position="177"/>
        <end position="200"/>
    </location>
</feature>